<protein>
    <recommendedName>
        <fullName evidence="1">Amidohydrolase-related domain-containing protein</fullName>
    </recommendedName>
</protein>
<organism evidence="2 3">
    <name type="scientific">Nitrincola lacisaponensis</name>
    <dbReference type="NCBI Taxonomy" id="267850"/>
    <lineage>
        <taxon>Bacteria</taxon>
        <taxon>Pseudomonadati</taxon>
        <taxon>Pseudomonadota</taxon>
        <taxon>Gammaproteobacteria</taxon>
        <taxon>Oceanospirillales</taxon>
        <taxon>Oceanospirillaceae</taxon>
        <taxon>Nitrincola</taxon>
    </lineage>
</organism>
<accession>A0A063Y2P8</accession>
<dbReference type="PATRIC" id="fig|267850.7.peg.2123"/>
<proteinExistence type="predicted"/>
<keyword evidence="3" id="KW-1185">Reference proteome</keyword>
<dbReference type="OrthoDB" id="9771320at2"/>
<dbReference type="InterPro" id="IPR006311">
    <property type="entry name" value="TAT_signal"/>
</dbReference>
<feature type="domain" description="Amidohydrolase-related" evidence="1">
    <location>
        <begin position="161"/>
        <end position="369"/>
    </location>
</feature>
<evidence type="ECO:0000313" key="3">
    <source>
        <dbReference type="Proteomes" id="UP000027318"/>
    </source>
</evidence>
<dbReference type="RefSeq" id="WP_051632732.1">
    <property type="nucleotide sequence ID" value="NZ_JBKBNO010000013.1"/>
</dbReference>
<dbReference type="Gene3D" id="3.20.20.140">
    <property type="entry name" value="Metal-dependent hydrolases"/>
    <property type="match status" value="1"/>
</dbReference>
<comment type="caution">
    <text evidence="2">The sequence shown here is derived from an EMBL/GenBank/DDBJ whole genome shotgun (WGS) entry which is preliminary data.</text>
</comment>
<name>A0A063Y2P8_9GAMM</name>
<evidence type="ECO:0000259" key="1">
    <source>
        <dbReference type="Pfam" id="PF04909"/>
    </source>
</evidence>
<dbReference type="SUPFAM" id="SSF51556">
    <property type="entry name" value="Metallo-dependent hydrolases"/>
    <property type="match status" value="1"/>
</dbReference>
<dbReference type="AlphaFoldDB" id="A0A063Y2P8"/>
<dbReference type="PROSITE" id="PS51318">
    <property type="entry name" value="TAT"/>
    <property type="match status" value="1"/>
</dbReference>
<dbReference type="InterPro" id="IPR032466">
    <property type="entry name" value="Metal_Hydrolase"/>
</dbReference>
<gene>
    <name evidence="2" type="ORF">ADINL_2155</name>
</gene>
<dbReference type="EMBL" id="JMSZ01000032">
    <property type="protein sequence ID" value="KDE39026.1"/>
    <property type="molecule type" value="Genomic_DNA"/>
</dbReference>
<dbReference type="GO" id="GO:0016787">
    <property type="term" value="F:hydrolase activity"/>
    <property type="evidence" value="ECO:0007669"/>
    <property type="project" value="InterPro"/>
</dbReference>
<dbReference type="PROSITE" id="PS51257">
    <property type="entry name" value="PROKAR_LIPOPROTEIN"/>
    <property type="match status" value="1"/>
</dbReference>
<dbReference type="InterPro" id="IPR006680">
    <property type="entry name" value="Amidohydro-rel"/>
</dbReference>
<dbReference type="Pfam" id="PF04909">
    <property type="entry name" value="Amidohydro_2"/>
    <property type="match status" value="1"/>
</dbReference>
<dbReference type="Proteomes" id="UP000027318">
    <property type="component" value="Unassembled WGS sequence"/>
</dbReference>
<reference evidence="2 3" key="1">
    <citation type="journal article" date="2005" name="Int. J. Syst. Evol. Microbiol.">
        <title>Nitrincola lacisaponensis gen. nov., sp. nov., a novel alkaliphilic bacterium isolated from an alkaline, saline lake.</title>
        <authorList>
            <person name="Dimitriu P.A."/>
            <person name="Shukla S.K."/>
            <person name="Conradt J."/>
            <person name="Marquez M.C."/>
            <person name="Ventosa A."/>
            <person name="Maglia A."/>
            <person name="Peyton B.M."/>
            <person name="Pinkart H.C."/>
            <person name="Mormile M.R."/>
        </authorList>
    </citation>
    <scope>NUCLEOTIDE SEQUENCE [LARGE SCALE GENOMIC DNA]</scope>
    <source>
        <strain evidence="2 3">4CA</strain>
    </source>
</reference>
<evidence type="ECO:0000313" key="2">
    <source>
        <dbReference type="EMBL" id="KDE39026.1"/>
    </source>
</evidence>
<dbReference type="STRING" id="267850.ADINL_2155"/>
<sequence length="419" mass="46932">MGMTRRDFMLRSAMGAGVALLSGCKTPLISEPRLMNPCATHLPPELAGHPLVMQAWEGLNPDLVWDAHVHLAGIGDSDSGIEVSRRMMSPVFPAQYVQRLFYMNAGCVHKADDSVDLSYVARIHNLMKYMPEGFRVMLFAFDRTYTPQGEPRPDATALYVPNQYARDVARTLTGRAEWVCSVHPYREDAIEALEWAQAEGARAVKWLPPAMGIDPSSPRCADFYDALVRLRLPLITHVGEELAVVGAGRPVWGNPLKLRPALDRGVTVVMAHCASIGEDIDLDKGEDGPRVESFSLFRRLMQESHYHGILYGDISAVTQRNRPDEVMQELLEREEWQDRLLFGSDYPLPGVLPLTSPVLLARSGLLDPEAVHTITELRRYNPILFDFVLKRHLSSRGQQFSKQVFETRRVFDSALQAAG</sequence>